<proteinExistence type="predicted"/>
<evidence type="ECO:0000313" key="2">
    <source>
        <dbReference type="EMBL" id="AHB31662.1"/>
    </source>
</evidence>
<feature type="region of interest" description="Disordered" evidence="1">
    <location>
        <begin position="1"/>
        <end position="35"/>
    </location>
</feature>
<dbReference type="RefSeq" id="YP_008857922.1">
    <property type="nucleotide sequence ID" value="NC_022972.2"/>
</dbReference>
<name>V5R9C5_9CAUD</name>
<evidence type="ECO:0000313" key="3">
    <source>
        <dbReference type="Proteomes" id="UP000018644"/>
    </source>
</evidence>
<keyword evidence="3" id="KW-1185">Reference proteome</keyword>
<gene>
    <name evidence="2" type="ORF">ArV2_gp51</name>
</gene>
<accession>V5R9C5</accession>
<dbReference type="EMBL" id="KF692088">
    <property type="protein sequence ID" value="AHB31662.1"/>
    <property type="molecule type" value="Genomic_DNA"/>
</dbReference>
<protein>
    <submittedName>
        <fullName evidence="2">Uncharacterized protein</fullName>
    </submittedName>
</protein>
<organism evidence="2 3">
    <name type="scientific">Arthrobacter phage vB_ArS-ArV2</name>
    <dbReference type="NCBI Taxonomy" id="1414742"/>
    <lineage>
        <taxon>Viruses</taxon>
        <taxon>Duplodnaviria</taxon>
        <taxon>Heunggongvirae</taxon>
        <taxon>Uroviricota</taxon>
        <taxon>Caudoviricetes</taxon>
        <taxon>Arvduovirus</taxon>
        <taxon>Arvduovirus ArV2</taxon>
    </lineage>
</organism>
<dbReference type="Proteomes" id="UP000018644">
    <property type="component" value="Segment"/>
</dbReference>
<evidence type="ECO:0000256" key="1">
    <source>
        <dbReference type="SAM" id="MobiDB-lite"/>
    </source>
</evidence>
<reference evidence="2 3" key="1">
    <citation type="journal article" date="2014" name="PLoS ONE">
        <title>Isolation and Characterization of vB_ArS-ArV2 - First Arthrobacter sp. Infecting Bacteriophage with Completely Sequenced Genome.</title>
        <authorList>
            <person name="Simoliunas E."/>
            <person name="Kaliniene L."/>
            <person name="Stasilo M."/>
            <person name="Truncaite L."/>
            <person name="Zajanckauskaite A."/>
            <person name="Staniulis J."/>
            <person name="Nainys J."/>
            <person name="Kaupinis A."/>
            <person name="Valius M."/>
            <person name="Meskys R."/>
        </authorList>
    </citation>
    <scope>NUCLEOTIDE SEQUENCE [LARGE SCALE GENOMIC DNA]</scope>
</reference>
<sequence>MSRTSQPPRRELYLLQNQPPPCDPPKSAETQPPTEAAFLYPKPRAARLTIRGWTSGRVAIYNADYASNGERFLTLRKPWTVVSPIDFRTFHTHTEALTYAIQGETTHAV</sequence>
<dbReference type="KEGG" id="vg:17776913"/>
<dbReference type="GeneID" id="17776913"/>